<dbReference type="AlphaFoldDB" id="A0A2H0YPI3"/>
<feature type="domain" description="DHHA1" evidence="7">
    <location>
        <begin position="354"/>
        <end position="442"/>
    </location>
</feature>
<feature type="domain" description="RecJ OB" evidence="8">
    <location>
        <begin position="461"/>
        <end position="569"/>
    </location>
</feature>
<proteinExistence type="inferred from homology"/>
<sequence>MEKIWHVAEPVSPAIKQEFPELDDITLQLLWNRGLKDQKGIDEFLKPDWLKDIHDPFLFVDMGKAVARIFKAIEKQENIIVHGDYDADGVCASAILFNTLKALGAKVDVYLPHREREGYGLNLQTIDHLHEVHKANLIITCDCGTSNYQEVERAKELKIEVIITDHHHEPVERPKAFALINPRLAGSGYPFPGLAGSGVAFKLAQALIRKSDLDKIDNLSKDGFEKWLLDFVAISTITDFMPLVGENRTLVSYGLIVLKKTPRPGLRAMCEVMGTRQENIDTTTIGFQIGPRLNAAGRMDHASTAFRLLISQDYEESKSIAIALNESNIERQKLTEEIVAKAKGLIGSVGADRKILTALGEGWPVGVVGLVAGRLADEFHRPVLIMTKHDDLVVGSGRSIPSYDITQALVRNKQFLERFGGHAGACGFTLTLAKIEDFSKAILADANHELKDSDLLKEISIESEVALKQISFKLLNVLEDFEPFGEGNPKPLFVCRGMAITELQPVGKDKRHLRIVVNHQTAEPRKFIAFGFGEVYGPMLTVGDKIDIVFSVDRNEWNGTRELQLKVIDLKFS</sequence>
<dbReference type="Gene3D" id="2.40.50.460">
    <property type="match status" value="1"/>
</dbReference>
<reference evidence="10" key="1">
    <citation type="submission" date="2017-09" db="EMBL/GenBank/DDBJ databases">
        <title>Depth-based differentiation of microbial function through sediment-hosted aquifers and enrichment of novel symbionts in the deep terrestrial subsurface.</title>
        <authorList>
            <person name="Probst A.J."/>
            <person name="Ladd B."/>
            <person name="Jarett J.K."/>
            <person name="Geller-Mcgrath D.E."/>
            <person name="Sieber C.M.K."/>
            <person name="Emerson J.B."/>
            <person name="Anantharaman K."/>
            <person name="Thomas B.C."/>
            <person name="Malmstrom R."/>
            <person name="Stieglmeier M."/>
            <person name="Klingl A."/>
            <person name="Woyke T."/>
            <person name="Ryan C.M."/>
            <person name="Banfield J.F."/>
        </authorList>
    </citation>
    <scope>NUCLEOTIDE SEQUENCE [LARGE SCALE GENOMIC DNA]</scope>
</reference>
<dbReference type="InterPro" id="IPR003156">
    <property type="entry name" value="DHHA1_dom"/>
</dbReference>
<dbReference type="Proteomes" id="UP000236845">
    <property type="component" value="Unassembled WGS sequence"/>
</dbReference>
<evidence type="ECO:0000256" key="1">
    <source>
        <dbReference type="ARBA" id="ARBA00005915"/>
    </source>
</evidence>
<name>A0A2H0YPI3_9BACT</name>
<dbReference type="GO" id="GO:0008409">
    <property type="term" value="F:5'-3' exonuclease activity"/>
    <property type="evidence" value="ECO:0007669"/>
    <property type="project" value="InterPro"/>
</dbReference>
<keyword evidence="4" id="KW-0378">Hydrolase</keyword>
<dbReference type="GO" id="GO:0006310">
    <property type="term" value="P:DNA recombination"/>
    <property type="evidence" value="ECO:0007669"/>
    <property type="project" value="InterPro"/>
</dbReference>
<dbReference type="Pfam" id="PF02272">
    <property type="entry name" value="DHHA1"/>
    <property type="match status" value="1"/>
</dbReference>
<evidence type="ECO:0000256" key="4">
    <source>
        <dbReference type="ARBA" id="ARBA00022801"/>
    </source>
</evidence>
<evidence type="ECO:0000313" key="9">
    <source>
        <dbReference type="EMBL" id="PIS40415.1"/>
    </source>
</evidence>
<comment type="similarity">
    <text evidence="1">Belongs to the RecJ family.</text>
</comment>
<dbReference type="EMBL" id="PEXW01000071">
    <property type="protein sequence ID" value="PIS40415.1"/>
    <property type="molecule type" value="Genomic_DNA"/>
</dbReference>
<dbReference type="PANTHER" id="PTHR30255">
    <property type="entry name" value="SINGLE-STRANDED-DNA-SPECIFIC EXONUCLEASE RECJ"/>
    <property type="match status" value="1"/>
</dbReference>
<dbReference type="Pfam" id="PF17768">
    <property type="entry name" value="RecJ_OB"/>
    <property type="match status" value="1"/>
</dbReference>
<dbReference type="InterPro" id="IPR041122">
    <property type="entry name" value="RecJ_OB"/>
</dbReference>
<dbReference type="InterPro" id="IPR004610">
    <property type="entry name" value="RecJ"/>
</dbReference>
<evidence type="ECO:0000259" key="6">
    <source>
        <dbReference type="Pfam" id="PF01368"/>
    </source>
</evidence>
<dbReference type="SUPFAM" id="SSF64182">
    <property type="entry name" value="DHH phosphoesterases"/>
    <property type="match status" value="1"/>
</dbReference>
<dbReference type="NCBIfam" id="TIGR00644">
    <property type="entry name" value="recJ"/>
    <property type="match status" value="1"/>
</dbReference>
<evidence type="ECO:0000256" key="2">
    <source>
        <dbReference type="ARBA" id="ARBA00019841"/>
    </source>
</evidence>
<dbReference type="InterPro" id="IPR051673">
    <property type="entry name" value="SSDNA_exonuclease_RecJ"/>
</dbReference>
<evidence type="ECO:0000256" key="5">
    <source>
        <dbReference type="ARBA" id="ARBA00022839"/>
    </source>
</evidence>
<feature type="domain" description="DDH" evidence="6">
    <location>
        <begin position="78"/>
        <end position="233"/>
    </location>
</feature>
<evidence type="ECO:0000259" key="7">
    <source>
        <dbReference type="Pfam" id="PF02272"/>
    </source>
</evidence>
<dbReference type="GO" id="GO:0006281">
    <property type="term" value="P:DNA repair"/>
    <property type="evidence" value="ECO:0007669"/>
    <property type="project" value="InterPro"/>
</dbReference>
<dbReference type="Pfam" id="PF01368">
    <property type="entry name" value="DHH"/>
    <property type="match status" value="1"/>
</dbReference>
<keyword evidence="3" id="KW-0540">Nuclease</keyword>
<evidence type="ECO:0000313" key="10">
    <source>
        <dbReference type="Proteomes" id="UP000236845"/>
    </source>
</evidence>
<protein>
    <recommendedName>
        <fullName evidence="2">Single-stranded-DNA-specific exonuclease RecJ</fullName>
    </recommendedName>
</protein>
<dbReference type="GO" id="GO:0003676">
    <property type="term" value="F:nucleic acid binding"/>
    <property type="evidence" value="ECO:0007669"/>
    <property type="project" value="InterPro"/>
</dbReference>
<dbReference type="InterPro" id="IPR038763">
    <property type="entry name" value="DHH_sf"/>
</dbReference>
<organism evidence="9 10">
    <name type="scientific">Candidatus Kerfeldbacteria bacterium CG08_land_8_20_14_0_20_43_14</name>
    <dbReference type="NCBI Taxonomy" id="2014246"/>
    <lineage>
        <taxon>Bacteria</taxon>
        <taxon>Candidatus Kerfeldiibacteriota</taxon>
    </lineage>
</organism>
<accession>A0A2H0YPI3</accession>
<dbReference type="InterPro" id="IPR001667">
    <property type="entry name" value="DDH_dom"/>
</dbReference>
<evidence type="ECO:0000256" key="3">
    <source>
        <dbReference type="ARBA" id="ARBA00022722"/>
    </source>
</evidence>
<dbReference type="PANTHER" id="PTHR30255:SF2">
    <property type="entry name" value="SINGLE-STRANDED-DNA-SPECIFIC EXONUCLEASE RECJ"/>
    <property type="match status" value="1"/>
</dbReference>
<keyword evidence="5 9" id="KW-0269">Exonuclease</keyword>
<dbReference type="Gene3D" id="3.90.1640.30">
    <property type="match status" value="1"/>
</dbReference>
<evidence type="ECO:0000259" key="8">
    <source>
        <dbReference type="Pfam" id="PF17768"/>
    </source>
</evidence>
<gene>
    <name evidence="9" type="primary">recJ</name>
    <name evidence="9" type="ORF">COT26_03405</name>
</gene>
<comment type="caution">
    <text evidence="9">The sequence shown here is derived from an EMBL/GenBank/DDBJ whole genome shotgun (WGS) entry which is preliminary data.</text>
</comment>